<dbReference type="Proteomes" id="UP001064087">
    <property type="component" value="Chromosome"/>
</dbReference>
<feature type="region of interest" description="Disordered" evidence="1">
    <location>
        <begin position="332"/>
        <end position="361"/>
    </location>
</feature>
<sequence length="400" mass="42476">MADDNTRSVMRRMARMGRQESTARAMSPAKALRLSLARTADRLFDLPLTVTAVEQDQISFADLAPELGQGGMLALLYGATGESGAMRLDPGLLAALVEVQTTGHVSGHSDANRRATRTDAAIAAPMIDGTLERIDACMASDAGEAWIGGYRYGAMFEDARTLILSLSASDYTIFRVMLEIGADAHPGALTMILPRVADNDVAETTAVIETGTTKPDRALSRAVLEAPVTLRAVLGRITMPLDKLCALKATDKLPFGKYQLLEARLETGQKHLVAQARLGQMNGARAVRLMSLGRSTDTATGLQVNRRAESKGATEKPTQPAALDIASLARAAGPVPDMTPPDDGGHNTMTAATQPDRDTPLVGMTPPIAARVDVTEHLGDETTVDEAHDQPMQVQSVSNV</sequence>
<keyword evidence="3" id="KW-0966">Cell projection</keyword>
<keyword evidence="3" id="KW-0969">Cilium</keyword>
<gene>
    <name evidence="3" type="ORF">N7U68_18260</name>
</gene>
<evidence type="ECO:0000313" key="3">
    <source>
        <dbReference type="EMBL" id="UXX82995.1"/>
    </source>
</evidence>
<evidence type="ECO:0000259" key="2">
    <source>
        <dbReference type="Pfam" id="PF01052"/>
    </source>
</evidence>
<proteinExistence type="predicted"/>
<accession>A0ABY6DBP8</accession>
<dbReference type="Gene3D" id="2.30.330.10">
    <property type="entry name" value="SpoA-like"/>
    <property type="match status" value="1"/>
</dbReference>
<name>A0ABY6DBP8_9RHOB</name>
<organism evidence="3 4">
    <name type="scientific">Roseovarius pelagicus</name>
    <dbReference type="NCBI Taxonomy" id="2980108"/>
    <lineage>
        <taxon>Bacteria</taxon>
        <taxon>Pseudomonadati</taxon>
        <taxon>Pseudomonadota</taxon>
        <taxon>Alphaproteobacteria</taxon>
        <taxon>Rhodobacterales</taxon>
        <taxon>Roseobacteraceae</taxon>
        <taxon>Roseovarius</taxon>
    </lineage>
</organism>
<dbReference type="EMBL" id="CP106738">
    <property type="protein sequence ID" value="UXX82995.1"/>
    <property type="molecule type" value="Genomic_DNA"/>
</dbReference>
<evidence type="ECO:0000313" key="4">
    <source>
        <dbReference type="Proteomes" id="UP001064087"/>
    </source>
</evidence>
<protein>
    <submittedName>
        <fullName evidence="3">FliM/FliN family flagellar motor switch protein</fullName>
    </submittedName>
</protein>
<keyword evidence="3" id="KW-0282">Flagellum</keyword>
<keyword evidence="4" id="KW-1185">Reference proteome</keyword>
<dbReference type="Pfam" id="PF01052">
    <property type="entry name" value="FliMN_C"/>
    <property type="match status" value="1"/>
</dbReference>
<dbReference type="InterPro" id="IPR036429">
    <property type="entry name" value="SpoA-like_sf"/>
</dbReference>
<evidence type="ECO:0000256" key="1">
    <source>
        <dbReference type="SAM" id="MobiDB-lite"/>
    </source>
</evidence>
<dbReference type="SUPFAM" id="SSF101801">
    <property type="entry name" value="Surface presentation of antigens (SPOA)"/>
    <property type="match status" value="1"/>
</dbReference>
<feature type="domain" description="Flagellar motor switch protein FliN-like C-terminal" evidence="2">
    <location>
        <begin position="222"/>
        <end position="290"/>
    </location>
</feature>
<dbReference type="RefSeq" id="WP_263047734.1">
    <property type="nucleotide sequence ID" value="NZ_CP106738.1"/>
</dbReference>
<reference evidence="3" key="1">
    <citation type="submission" date="2022-10" db="EMBL/GenBank/DDBJ databases">
        <title>Roseovarius pelagicus sp. nov., isolated from Arctic seawater.</title>
        <authorList>
            <person name="Hong Y.W."/>
            <person name="Hwang C.Y."/>
        </authorList>
    </citation>
    <scope>NUCLEOTIDE SEQUENCE</scope>
    <source>
        <strain evidence="3">HL-MP18</strain>
    </source>
</reference>
<dbReference type="InterPro" id="IPR001543">
    <property type="entry name" value="FliN-like_C"/>
</dbReference>